<proteinExistence type="predicted"/>
<evidence type="ECO:0000313" key="1">
    <source>
        <dbReference type="EMBL" id="APZ95047.1"/>
    </source>
</evidence>
<keyword evidence="2" id="KW-1185">Reference proteome</keyword>
<accession>A0A1P8WLX9</accession>
<sequence>MNRLGKEDGLLKHFLSCQDQRPISRGEDILRLPFQCCRKIPQIVLTIDFLFDSVFMPDV</sequence>
<evidence type="ECO:0000313" key="2">
    <source>
        <dbReference type="Proteomes" id="UP000187735"/>
    </source>
</evidence>
<dbReference type="KEGG" id="fmr:Fuma_04699"/>
<organism evidence="1 2">
    <name type="scientific">Fuerstiella marisgermanici</name>
    <dbReference type="NCBI Taxonomy" id="1891926"/>
    <lineage>
        <taxon>Bacteria</taxon>
        <taxon>Pseudomonadati</taxon>
        <taxon>Planctomycetota</taxon>
        <taxon>Planctomycetia</taxon>
        <taxon>Planctomycetales</taxon>
        <taxon>Planctomycetaceae</taxon>
        <taxon>Fuerstiella</taxon>
    </lineage>
</organism>
<dbReference type="STRING" id="1891926.Fuma_04699"/>
<reference evidence="1 2" key="1">
    <citation type="journal article" date="2016" name="Front. Microbiol.">
        <title>Fuerstia marisgermanicae gen. nov., sp. nov., an Unusual Member of the Phylum Planctomycetes from the German Wadden Sea.</title>
        <authorList>
            <person name="Kohn T."/>
            <person name="Heuer A."/>
            <person name="Jogler M."/>
            <person name="Vollmers J."/>
            <person name="Boedeker C."/>
            <person name="Bunk B."/>
            <person name="Rast P."/>
            <person name="Borchert D."/>
            <person name="Glockner I."/>
            <person name="Freese H.M."/>
            <person name="Klenk H.P."/>
            <person name="Overmann J."/>
            <person name="Kaster A.K."/>
            <person name="Rohde M."/>
            <person name="Wiegand S."/>
            <person name="Jogler C."/>
        </authorList>
    </citation>
    <scope>NUCLEOTIDE SEQUENCE [LARGE SCALE GENOMIC DNA]</scope>
    <source>
        <strain evidence="1 2">NH11</strain>
    </source>
</reference>
<dbReference type="AlphaFoldDB" id="A0A1P8WLX9"/>
<gene>
    <name evidence="1" type="ORF">Fuma_04699</name>
</gene>
<dbReference type="EMBL" id="CP017641">
    <property type="protein sequence ID" value="APZ95047.1"/>
    <property type="molecule type" value="Genomic_DNA"/>
</dbReference>
<name>A0A1P8WLX9_9PLAN</name>
<protein>
    <submittedName>
        <fullName evidence="1">Uncharacterized protein</fullName>
    </submittedName>
</protein>
<dbReference type="Proteomes" id="UP000187735">
    <property type="component" value="Chromosome"/>
</dbReference>